<dbReference type="InterPro" id="IPR000182">
    <property type="entry name" value="GNAT_dom"/>
</dbReference>
<name>A0A940MY55_9RHOB</name>
<evidence type="ECO:0000259" key="1">
    <source>
        <dbReference type="PROSITE" id="PS51186"/>
    </source>
</evidence>
<feature type="domain" description="N-acetyltransferase" evidence="1">
    <location>
        <begin position="14"/>
        <end position="172"/>
    </location>
</feature>
<proteinExistence type="predicted"/>
<reference evidence="2" key="1">
    <citation type="submission" date="2021-03" db="EMBL/GenBank/DDBJ databases">
        <title>Sagittula salina sp. nov. strain M10.9X isolated from the marine waste.</title>
        <authorList>
            <person name="Satari L."/>
            <person name="Molina-Menor E."/>
            <person name="Vidal-Verdu A."/>
            <person name="Pascual J."/>
            <person name="Pereto J."/>
            <person name="Porcar M."/>
        </authorList>
    </citation>
    <scope>NUCLEOTIDE SEQUENCE</scope>
    <source>
        <strain evidence="2">M10.9X</strain>
    </source>
</reference>
<dbReference type="PANTHER" id="PTHR43792:SF1">
    <property type="entry name" value="N-ACETYLTRANSFERASE DOMAIN-CONTAINING PROTEIN"/>
    <property type="match status" value="1"/>
</dbReference>
<dbReference type="InterPro" id="IPR016181">
    <property type="entry name" value="Acyl_CoA_acyltransferase"/>
</dbReference>
<dbReference type="RefSeq" id="WP_209363810.1">
    <property type="nucleotide sequence ID" value="NZ_JAGISH010000020.1"/>
</dbReference>
<dbReference type="Gene3D" id="3.40.630.30">
    <property type="match status" value="1"/>
</dbReference>
<organism evidence="2 3">
    <name type="scientific">Sagittula salina</name>
    <dbReference type="NCBI Taxonomy" id="2820268"/>
    <lineage>
        <taxon>Bacteria</taxon>
        <taxon>Pseudomonadati</taxon>
        <taxon>Pseudomonadota</taxon>
        <taxon>Alphaproteobacteria</taxon>
        <taxon>Rhodobacterales</taxon>
        <taxon>Roseobacteraceae</taxon>
        <taxon>Sagittula</taxon>
    </lineage>
</organism>
<dbReference type="Proteomes" id="UP000675940">
    <property type="component" value="Unassembled WGS sequence"/>
</dbReference>
<dbReference type="PANTHER" id="PTHR43792">
    <property type="entry name" value="GNAT FAMILY, PUTATIVE (AFU_ORTHOLOGUE AFUA_3G00765)-RELATED-RELATED"/>
    <property type="match status" value="1"/>
</dbReference>
<dbReference type="EMBL" id="JAGISH010000020">
    <property type="protein sequence ID" value="MBP0484979.1"/>
    <property type="molecule type" value="Genomic_DNA"/>
</dbReference>
<dbReference type="AlphaFoldDB" id="A0A940MY55"/>
<keyword evidence="3" id="KW-1185">Reference proteome</keyword>
<dbReference type="SUPFAM" id="SSF55729">
    <property type="entry name" value="Acyl-CoA N-acyltransferases (Nat)"/>
    <property type="match status" value="1"/>
</dbReference>
<comment type="caution">
    <text evidence="2">The sequence shown here is derived from an EMBL/GenBank/DDBJ whole genome shotgun (WGS) entry which is preliminary data.</text>
</comment>
<evidence type="ECO:0000313" key="2">
    <source>
        <dbReference type="EMBL" id="MBP0484979.1"/>
    </source>
</evidence>
<protein>
    <submittedName>
        <fullName evidence="2">GNAT family N-acetyltransferase</fullName>
    </submittedName>
</protein>
<dbReference type="Pfam" id="PF13302">
    <property type="entry name" value="Acetyltransf_3"/>
    <property type="match status" value="1"/>
</dbReference>
<sequence length="180" mass="20321">MHDALPEQLGTSRLSLRRPRPEDAQAMFDGWTADPETTRFLAWRPHRTVAETRVFLRGVEAEWQRGSGAALLIFAHTDAARPLGMIHPRRRGHVVRTGYVLRRSAWGNGIAAEALRALTDAVLAHPAIFRAEAFCDAENPASARVMEKAGMTCEARLRRWFIHPNLSPDPRDCLFFARTR</sequence>
<dbReference type="InterPro" id="IPR051531">
    <property type="entry name" value="N-acetyltransferase"/>
</dbReference>
<dbReference type="PROSITE" id="PS51186">
    <property type="entry name" value="GNAT"/>
    <property type="match status" value="1"/>
</dbReference>
<dbReference type="GO" id="GO:0016747">
    <property type="term" value="F:acyltransferase activity, transferring groups other than amino-acyl groups"/>
    <property type="evidence" value="ECO:0007669"/>
    <property type="project" value="InterPro"/>
</dbReference>
<gene>
    <name evidence="2" type="ORF">J5474_21100</name>
</gene>
<accession>A0A940MY55</accession>
<evidence type="ECO:0000313" key="3">
    <source>
        <dbReference type="Proteomes" id="UP000675940"/>
    </source>
</evidence>